<name>A0ABN7BUA3_9MOLU</name>
<reference evidence="2" key="1">
    <citation type="journal article" date="2024" name="FEMS Microbiol. Lett.">
        <title>Genomic insights into Spiroplasma endosymbionts that induce male-killing and protective phenotypes in the pea aphid.</title>
        <authorList>
            <person name="Arai H."/>
            <person name="Legeai F."/>
            <person name="Kageyama D."/>
            <person name="Sugio A."/>
            <person name="Simon J.C."/>
        </authorList>
    </citation>
    <scope>NUCLEOTIDE SEQUENCE [LARGE SCALE GENOMIC DNA]</scope>
    <source>
        <strain evidence="2">sAp269</strain>
    </source>
</reference>
<keyword evidence="2" id="KW-1185">Reference proteome</keyword>
<dbReference type="RefSeq" id="WP_353306544.1">
    <property type="nucleotide sequence ID" value="NZ_AP028955.1"/>
</dbReference>
<dbReference type="Proteomes" id="UP001473424">
    <property type="component" value="Chromosome"/>
</dbReference>
<proteinExistence type="predicted"/>
<accession>A0ABN7BUA3</accession>
<gene>
    <name evidence="1" type="ORF">SAP269_03300</name>
</gene>
<dbReference type="EMBL" id="AP028955">
    <property type="protein sequence ID" value="BET37741.1"/>
    <property type="molecule type" value="Genomic_DNA"/>
</dbReference>
<organism evidence="1 2">
    <name type="scientific">Spiroplasma ixodetis</name>
    <dbReference type="NCBI Taxonomy" id="2141"/>
    <lineage>
        <taxon>Bacteria</taxon>
        <taxon>Bacillati</taxon>
        <taxon>Mycoplasmatota</taxon>
        <taxon>Mollicutes</taxon>
        <taxon>Entomoplasmatales</taxon>
        <taxon>Spiroplasmataceae</taxon>
        <taxon>Spiroplasma</taxon>
    </lineage>
</organism>
<evidence type="ECO:0000313" key="1">
    <source>
        <dbReference type="EMBL" id="BET37741.1"/>
    </source>
</evidence>
<protein>
    <submittedName>
        <fullName evidence="1">Uncharacterized protein</fullName>
    </submittedName>
</protein>
<evidence type="ECO:0000313" key="2">
    <source>
        <dbReference type="Proteomes" id="UP001473424"/>
    </source>
</evidence>
<sequence>MKKRKVLHCSSCNKELNGNDLASNSKTARKIMKCPEFANQ</sequence>